<gene>
    <name evidence="2" type="ORF">SU9_004890</name>
    <name evidence="1" type="ORF">SU9_29506</name>
</gene>
<dbReference type="EMBL" id="AJGV01000185">
    <property type="protein sequence ID" value="EJJ03368.1"/>
    <property type="molecule type" value="Genomic_DNA"/>
</dbReference>
<reference evidence="1" key="1">
    <citation type="journal article" date="2012" name="J. Bacteriol.">
        <title>Genome Sequence of Streptomyces auratus Strain AGR0001, a Phoslactomycin-Producing Actinomycete.</title>
        <authorList>
            <person name="Han X."/>
            <person name="Li M."/>
            <person name="Ding Z."/>
            <person name="Zhao J."/>
            <person name="Ji K."/>
            <person name="Wen M."/>
            <person name="Lu T."/>
        </authorList>
    </citation>
    <scope>NUCLEOTIDE SEQUENCE [LARGE SCALE GENOMIC DNA]</scope>
    <source>
        <strain evidence="1">AGR0001</strain>
    </source>
</reference>
<dbReference type="AlphaFoldDB" id="J2JSK1"/>
<dbReference type="KEGG" id="sauh:SU9_004890"/>
<dbReference type="RefSeq" id="WP_006607406.1">
    <property type="nucleotide sequence ID" value="NZ_CP072931.1"/>
</dbReference>
<dbReference type="eggNOG" id="ENOG5031RAX">
    <property type="taxonomic scope" value="Bacteria"/>
</dbReference>
<dbReference type="HOGENOM" id="CLU_1427241_0_0_11"/>
<protein>
    <submittedName>
        <fullName evidence="1">Uncharacterized protein</fullName>
    </submittedName>
</protein>
<name>J2JSK1_9ACTN</name>
<dbReference type="Proteomes" id="UP000009036">
    <property type="component" value="Chromosome"/>
</dbReference>
<dbReference type="OrthoDB" id="4178485at2"/>
<evidence type="ECO:0000313" key="1">
    <source>
        <dbReference type="EMBL" id="EJJ03368.1"/>
    </source>
</evidence>
<sequence>MDLLERLARWRTFADDCLDGYPWEVEEFLMDVNSRSTLQELMAASREDRAVDHHLIAAELDAIDTTLRTIFDVEAFPKMPPSEWWLRCVPSYAARDFCREFKGAYGVSIAARSKFDLDVDAMVQLSANGMAPADICLKVAEEQWYVTKRPALLFRACRRSLPMDRSARRALWAWATGNVSAPGLRAALGE</sequence>
<organism evidence="1">
    <name type="scientific">Streptomyces auratus AGR0001</name>
    <dbReference type="NCBI Taxonomy" id="1160718"/>
    <lineage>
        <taxon>Bacteria</taxon>
        <taxon>Bacillati</taxon>
        <taxon>Actinomycetota</taxon>
        <taxon>Actinomycetes</taxon>
        <taxon>Kitasatosporales</taxon>
        <taxon>Streptomycetaceae</taxon>
        <taxon>Streptomyces</taxon>
    </lineage>
</organism>
<dbReference type="EMBL" id="CP072931">
    <property type="protein sequence ID" value="QTZ90879.1"/>
    <property type="molecule type" value="Genomic_DNA"/>
</dbReference>
<reference evidence="2" key="2">
    <citation type="submission" date="2021-04" db="EMBL/GenBank/DDBJ databases">
        <authorList>
            <person name="Wen M.-L."/>
            <person name="Han X.-L."/>
            <person name="Xiong J."/>
        </authorList>
    </citation>
    <scope>NUCLEOTIDE SEQUENCE</scope>
    <source>
        <strain evidence="2">AGR0001</strain>
    </source>
</reference>
<accession>J2JSK1</accession>
<evidence type="ECO:0000313" key="3">
    <source>
        <dbReference type="Proteomes" id="UP000009036"/>
    </source>
</evidence>
<evidence type="ECO:0000313" key="2">
    <source>
        <dbReference type="EMBL" id="QTZ90879.1"/>
    </source>
</evidence>
<dbReference type="STRING" id="1160718.SU9_29506"/>
<keyword evidence="3" id="KW-1185">Reference proteome</keyword>
<proteinExistence type="predicted"/>